<evidence type="ECO:0000256" key="3">
    <source>
        <dbReference type="ARBA" id="ARBA00010088"/>
    </source>
</evidence>
<dbReference type="EMBL" id="JAUSRV010000002">
    <property type="protein sequence ID" value="MDP9969686.1"/>
    <property type="molecule type" value="Genomic_DNA"/>
</dbReference>
<evidence type="ECO:0000256" key="2">
    <source>
        <dbReference type="ARBA" id="ARBA00004496"/>
    </source>
</evidence>
<dbReference type="AlphaFoldDB" id="A0AAW8EAB5"/>
<gene>
    <name evidence="14" type="ORF">J2W39_000914</name>
</gene>
<evidence type="ECO:0000256" key="10">
    <source>
        <dbReference type="ARBA" id="ARBA00029605"/>
    </source>
</evidence>
<evidence type="ECO:0000256" key="7">
    <source>
        <dbReference type="ARBA" id="ARBA00022490"/>
    </source>
</evidence>
<feature type="active site" description="Proton donor" evidence="12">
    <location>
        <position position="306"/>
    </location>
</feature>
<protein>
    <recommendedName>
        <fullName evidence="5 11">Proline iminopeptidase</fullName>
        <shortName evidence="11">PIP</shortName>
        <ecNumber evidence="4 11">3.4.11.5</ecNumber>
    </recommendedName>
    <alternativeName>
        <fullName evidence="10 11">Prolyl aminopeptidase</fullName>
    </alternativeName>
</protein>
<dbReference type="Pfam" id="PF00561">
    <property type="entry name" value="Abhydrolase_1"/>
    <property type="match status" value="1"/>
</dbReference>
<comment type="similarity">
    <text evidence="3 11">Belongs to the peptidase S33 family.</text>
</comment>
<dbReference type="Gene3D" id="3.40.50.1820">
    <property type="entry name" value="alpha/beta hydrolase"/>
    <property type="match status" value="1"/>
</dbReference>
<evidence type="ECO:0000313" key="14">
    <source>
        <dbReference type="EMBL" id="MDP9969686.1"/>
    </source>
</evidence>
<evidence type="ECO:0000313" key="15">
    <source>
        <dbReference type="Proteomes" id="UP001224845"/>
    </source>
</evidence>
<evidence type="ECO:0000256" key="4">
    <source>
        <dbReference type="ARBA" id="ARBA00012568"/>
    </source>
</evidence>
<dbReference type="PRINTS" id="PR00793">
    <property type="entry name" value="PROAMNOPTASE"/>
</dbReference>
<feature type="active site" evidence="12">
    <location>
        <position position="278"/>
    </location>
</feature>
<evidence type="ECO:0000256" key="6">
    <source>
        <dbReference type="ARBA" id="ARBA00022438"/>
    </source>
</evidence>
<accession>A0AAW8EAB5</accession>
<dbReference type="SUPFAM" id="SSF53474">
    <property type="entry name" value="alpha/beta-Hydrolases"/>
    <property type="match status" value="1"/>
</dbReference>
<keyword evidence="8 11" id="KW-0645">Protease</keyword>
<evidence type="ECO:0000256" key="11">
    <source>
        <dbReference type="PIRNR" id="PIRNR006431"/>
    </source>
</evidence>
<dbReference type="Proteomes" id="UP001224845">
    <property type="component" value="Unassembled WGS sequence"/>
</dbReference>
<name>A0AAW8EAB5_VARPD</name>
<dbReference type="InterPro" id="IPR005944">
    <property type="entry name" value="Pro_iminopeptidase"/>
</dbReference>
<dbReference type="GO" id="GO:0005737">
    <property type="term" value="C:cytoplasm"/>
    <property type="evidence" value="ECO:0007669"/>
    <property type="project" value="UniProtKB-SubCell"/>
</dbReference>
<dbReference type="PANTHER" id="PTHR43722:SF1">
    <property type="entry name" value="PROLINE IMINOPEPTIDASE"/>
    <property type="match status" value="1"/>
</dbReference>
<organism evidence="14 15">
    <name type="scientific">Variovorax paradoxus</name>
    <dbReference type="NCBI Taxonomy" id="34073"/>
    <lineage>
        <taxon>Bacteria</taxon>
        <taxon>Pseudomonadati</taxon>
        <taxon>Pseudomonadota</taxon>
        <taxon>Betaproteobacteria</taxon>
        <taxon>Burkholderiales</taxon>
        <taxon>Comamonadaceae</taxon>
        <taxon>Variovorax</taxon>
    </lineage>
</organism>
<evidence type="ECO:0000256" key="12">
    <source>
        <dbReference type="PIRSR" id="PIRSR006431-1"/>
    </source>
</evidence>
<feature type="domain" description="AB hydrolase-1" evidence="13">
    <location>
        <begin position="40"/>
        <end position="307"/>
    </location>
</feature>
<dbReference type="GO" id="GO:0004177">
    <property type="term" value="F:aminopeptidase activity"/>
    <property type="evidence" value="ECO:0007669"/>
    <property type="project" value="UniProtKB-UniRule"/>
</dbReference>
<evidence type="ECO:0000256" key="9">
    <source>
        <dbReference type="ARBA" id="ARBA00022801"/>
    </source>
</evidence>
<proteinExistence type="inferred from homology"/>
<dbReference type="RefSeq" id="WP_307592569.1">
    <property type="nucleotide sequence ID" value="NZ_JAUSRV010000002.1"/>
</dbReference>
<sequence>MLPTGLYPESPPWRTHALEVPHGHVLHVEEGGNPEGICAVVLHGGPGSGSSPLLRRFFDPARYRVISIDQRGAGRSRPRGATVHNRTADLLEDLQRVREQLGVPRWLVVGGSWGATLALAHAAFEPQAVAALLLRAVFLPSAEEIGAFFQDNGGRAPAAWARFASMAPAGERHDMLGFLARGLQQAPAGDGDAALPRQFALAWWRWEQTLARGAGAATGEPLPFQAEPEGETLDALVDRYRVQSHYLLHRCWLDSPPLLDRLAALPRVPTLLLHSRDDRICAPHGAQAVHDRIAHSRLQWVDGAGHDPTHPAMASAMVAALDGYARHGHFGNASAP</sequence>
<comment type="catalytic activity">
    <reaction evidence="1 11">
        <text>Release of N-terminal proline from a peptide.</text>
        <dbReference type="EC" id="3.4.11.5"/>
    </reaction>
</comment>
<keyword evidence="9 11" id="KW-0378">Hydrolase</keyword>
<evidence type="ECO:0000256" key="1">
    <source>
        <dbReference type="ARBA" id="ARBA00001585"/>
    </source>
</evidence>
<evidence type="ECO:0000256" key="5">
    <source>
        <dbReference type="ARBA" id="ARBA00021843"/>
    </source>
</evidence>
<keyword evidence="7 11" id="KW-0963">Cytoplasm</keyword>
<feature type="active site" description="Nucleophile" evidence="12">
    <location>
        <position position="112"/>
    </location>
</feature>
<evidence type="ECO:0000259" key="13">
    <source>
        <dbReference type="Pfam" id="PF00561"/>
    </source>
</evidence>
<dbReference type="InterPro" id="IPR000073">
    <property type="entry name" value="AB_hydrolase_1"/>
</dbReference>
<comment type="caution">
    <text evidence="14">The sequence shown here is derived from an EMBL/GenBank/DDBJ whole genome shotgun (WGS) entry which is preliminary data.</text>
</comment>
<dbReference type="GO" id="GO:0006508">
    <property type="term" value="P:proteolysis"/>
    <property type="evidence" value="ECO:0007669"/>
    <property type="project" value="UniProtKB-KW"/>
</dbReference>
<dbReference type="InterPro" id="IPR002410">
    <property type="entry name" value="Peptidase_S33"/>
</dbReference>
<dbReference type="PIRSF" id="PIRSF006431">
    <property type="entry name" value="Pept_S33"/>
    <property type="match status" value="1"/>
</dbReference>
<reference evidence="14" key="1">
    <citation type="submission" date="2023-07" db="EMBL/GenBank/DDBJ databases">
        <title>Sorghum-associated microbial communities from plants grown in Nebraska, USA.</title>
        <authorList>
            <person name="Schachtman D."/>
        </authorList>
    </citation>
    <scope>NUCLEOTIDE SEQUENCE</scope>
    <source>
        <strain evidence="14">DS3315</strain>
    </source>
</reference>
<dbReference type="PANTHER" id="PTHR43722">
    <property type="entry name" value="PROLINE IMINOPEPTIDASE"/>
    <property type="match status" value="1"/>
</dbReference>
<keyword evidence="6 11" id="KW-0031">Aminopeptidase</keyword>
<comment type="subcellular location">
    <subcellularLocation>
        <location evidence="2 11">Cytoplasm</location>
    </subcellularLocation>
</comment>
<dbReference type="EC" id="3.4.11.5" evidence="4 11"/>
<dbReference type="InterPro" id="IPR029058">
    <property type="entry name" value="AB_hydrolase_fold"/>
</dbReference>
<evidence type="ECO:0000256" key="8">
    <source>
        <dbReference type="ARBA" id="ARBA00022670"/>
    </source>
</evidence>